<dbReference type="InterPro" id="IPR001841">
    <property type="entry name" value="Znf_RING"/>
</dbReference>
<dbReference type="GO" id="GO:0008270">
    <property type="term" value="F:zinc ion binding"/>
    <property type="evidence" value="ECO:0007669"/>
    <property type="project" value="UniProtKB-KW"/>
</dbReference>
<dbReference type="OrthoDB" id="8062037at2759"/>
<dbReference type="EC" id="2.3.2.27" evidence="4"/>
<evidence type="ECO:0000256" key="10">
    <source>
        <dbReference type="ARBA" id="ARBA00022833"/>
    </source>
</evidence>
<evidence type="ECO:0000256" key="6">
    <source>
        <dbReference type="ARBA" id="ARBA00022692"/>
    </source>
</evidence>
<dbReference type="PANTHER" id="PTHR46913">
    <property type="entry name" value="RING-H2 FINGER PROTEIN ATL16"/>
    <property type="match status" value="1"/>
</dbReference>
<comment type="catalytic activity">
    <reaction evidence="1">
        <text>S-ubiquitinyl-[E2 ubiquitin-conjugating enzyme]-L-cysteine + [acceptor protein]-L-lysine = [E2 ubiquitin-conjugating enzyme]-L-cysteine + N(6)-ubiquitinyl-[acceptor protein]-L-lysine.</text>
        <dbReference type="EC" id="2.3.2.27"/>
    </reaction>
</comment>
<gene>
    <name evidence="17" type="ORF">FH972_017402</name>
</gene>
<evidence type="ECO:0000256" key="8">
    <source>
        <dbReference type="ARBA" id="ARBA00022771"/>
    </source>
</evidence>
<evidence type="ECO:0000256" key="7">
    <source>
        <dbReference type="ARBA" id="ARBA00022723"/>
    </source>
</evidence>
<keyword evidence="18" id="KW-1185">Reference proteome</keyword>
<dbReference type="SMART" id="SM00184">
    <property type="entry name" value="RING"/>
    <property type="match status" value="1"/>
</dbReference>
<comment type="subcellular location">
    <subcellularLocation>
        <location evidence="2">Membrane</location>
        <topology evidence="2">Single-pass membrane protein</topology>
    </subcellularLocation>
</comment>
<dbReference type="InterPro" id="IPR044600">
    <property type="entry name" value="ATL1/ATL16-like"/>
</dbReference>
<accession>A0A5N6RJD4</accession>
<sequence>MGGEDSQGFIFGLILVGLVGVVAGAMVVTIYFLAVGWFNRSRRRATSPLNRRKFPQTNQIFDQYSKELSNQEDGPSSTSNSMVQSNPIFRYSKQCEVEACSVCLGEEVRLLPECLHLFHEACVDAWLNSFSTCPICRADTMIPLNAVLSLPTPGGTSPVGAGTPQVTG</sequence>
<dbReference type="Gene3D" id="3.30.40.10">
    <property type="entry name" value="Zinc/RING finger domain, C3HC4 (zinc finger)"/>
    <property type="match status" value="1"/>
</dbReference>
<feature type="transmembrane region" description="Helical" evidence="15">
    <location>
        <begin position="6"/>
        <end position="34"/>
    </location>
</feature>
<evidence type="ECO:0000256" key="3">
    <source>
        <dbReference type="ARBA" id="ARBA00004906"/>
    </source>
</evidence>
<keyword evidence="8 14" id="KW-0863">Zinc-finger</keyword>
<dbReference type="GO" id="GO:0016567">
    <property type="term" value="P:protein ubiquitination"/>
    <property type="evidence" value="ECO:0007669"/>
    <property type="project" value="UniProtKB-UniPathway"/>
</dbReference>
<evidence type="ECO:0000313" key="18">
    <source>
        <dbReference type="Proteomes" id="UP000327013"/>
    </source>
</evidence>
<evidence type="ECO:0000259" key="16">
    <source>
        <dbReference type="PROSITE" id="PS50089"/>
    </source>
</evidence>
<evidence type="ECO:0000256" key="12">
    <source>
        <dbReference type="ARBA" id="ARBA00023136"/>
    </source>
</evidence>
<dbReference type="GO" id="GO:0061630">
    <property type="term" value="F:ubiquitin protein ligase activity"/>
    <property type="evidence" value="ECO:0007669"/>
    <property type="project" value="UniProtKB-EC"/>
</dbReference>
<keyword evidence="10" id="KW-0862">Zinc</keyword>
<dbReference type="GO" id="GO:0016020">
    <property type="term" value="C:membrane"/>
    <property type="evidence" value="ECO:0007669"/>
    <property type="project" value="UniProtKB-SubCell"/>
</dbReference>
<organism evidence="17 18">
    <name type="scientific">Carpinus fangiana</name>
    <dbReference type="NCBI Taxonomy" id="176857"/>
    <lineage>
        <taxon>Eukaryota</taxon>
        <taxon>Viridiplantae</taxon>
        <taxon>Streptophyta</taxon>
        <taxon>Embryophyta</taxon>
        <taxon>Tracheophyta</taxon>
        <taxon>Spermatophyta</taxon>
        <taxon>Magnoliopsida</taxon>
        <taxon>eudicotyledons</taxon>
        <taxon>Gunneridae</taxon>
        <taxon>Pentapetalae</taxon>
        <taxon>rosids</taxon>
        <taxon>fabids</taxon>
        <taxon>Fagales</taxon>
        <taxon>Betulaceae</taxon>
        <taxon>Carpinus</taxon>
    </lineage>
</organism>
<dbReference type="AlphaFoldDB" id="A0A5N6RJD4"/>
<keyword evidence="7" id="KW-0479">Metal-binding</keyword>
<dbReference type="Pfam" id="PF13639">
    <property type="entry name" value="zf-RING_2"/>
    <property type="match status" value="1"/>
</dbReference>
<dbReference type="InterPro" id="IPR013083">
    <property type="entry name" value="Znf_RING/FYVE/PHD"/>
</dbReference>
<comment type="pathway">
    <text evidence="3">Protein modification; protein ubiquitination.</text>
</comment>
<evidence type="ECO:0000313" key="17">
    <source>
        <dbReference type="EMBL" id="KAE8099418.1"/>
    </source>
</evidence>
<dbReference type="UniPathway" id="UPA00143"/>
<evidence type="ECO:0000256" key="13">
    <source>
        <dbReference type="ARBA" id="ARBA00024209"/>
    </source>
</evidence>
<dbReference type="PANTHER" id="PTHR46913:SF1">
    <property type="entry name" value="RING-H2 FINGER PROTEIN ATL16"/>
    <property type="match status" value="1"/>
</dbReference>
<keyword evidence="9" id="KW-0833">Ubl conjugation pathway</keyword>
<dbReference type="PROSITE" id="PS50089">
    <property type="entry name" value="ZF_RING_2"/>
    <property type="match status" value="1"/>
</dbReference>
<comment type="similarity">
    <text evidence="13">Belongs to the RING-type zinc finger family. ATL subfamily.</text>
</comment>
<evidence type="ECO:0000256" key="14">
    <source>
        <dbReference type="PROSITE-ProRule" id="PRU00175"/>
    </source>
</evidence>
<dbReference type="SUPFAM" id="SSF57850">
    <property type="entry name" value="RING/U-box"/>
    <property type="match status" value="1"/>
</dbReference>
<evidence type="ECO:0000256" key="1">
    <source>
        <dbReference type="ARBA" id="ARBA00000900"/>
    </source>
</evidence>
<evidence type="ECO:0000256" key="11">
    <source>
        <dbReference type="ARBA" id="ARBA00022989"/>
    </source>
</evidence>
<proteinExistence type="inferred from homology"/>
<name>A0A5N6RJD4_9ROSI</name>
<evidence type="ECO:0000256" key="2">
    <source>
        <dbReference type="ARBA" id="ARBA00004167"/>
    </source>
</evidence>
<keyword evidence="11 15" id="KW-1133">Transmembrane helix</keyword>
<keyword evidence="12 15" id="KW-0472">Membrane</keyword>
<feature type="domain" description="RING-type" evidence="16">
    <location>
        <begin position="100"/>
        <end position="137"/>
    </location>
</feature>
<evidence type="ECO:0000256" key="4">
    <source>
        <dbReference type="ARBA" id="ARBA00012483"/>
    </source>
</evidence>
<dbReference type="Proteomes" id="UP000327013">
    <property type="component" value="Chromosome 7"/>
</dbReference>
<keyword evidence="6 15" id="KW-0812">Transmembrane</keyword>
<keyword evidence="5" id="KW-0808">Transferase</keyword>
<evidence type="ECO:0000256" key="5">
    <source>
        <dbReference type="ARBA" id="ARBA00022679"/>
    </source>
</evidence>
<reference evidence="17 18" key="1">
    <citation type="submission" date="2019-06" db="EMBL/GenBank/DDBJ databases">
        <title>A chromosomal-level reference genome of Carpinus fangiana (Coryloideae, Betulaceae).</title>
        <authorList>
            <person name="Yang X."/>
            <person name="Wang Z."/>
            <person name="Zhang L."/>
            <person name="Hao G."/>
            <person name="Liu J."/>
            <person name="Yang Y."/>
        </authorList>
    </citation>
    <scope>NUCLEOTIDE SEQUENCE [LARGE SCALE GENOMIC DNA]</scope>
    <source>
        <strain evidence="17">Cfa_2016G</strain>
        <tissue evidence="17">Leaf</tissue>
    </source>
</reference>
<evidence type="ECO:0000256" key="15">
    <source>
        <dbReference type="SAM" id="Phobius"/>
    </source>
</evidence>
<dbReference type="EMBL" id="CM017327">
    <property type="protein sequence ID" value="KAE8099418.1"/>
    <property type="molecule type" value="Genomic_DNA"/>
</dbReference>
<protein>
    <recommendedName>
        <fullName evidence="4">RING-type E3 ubiquitin transferase</fullName>
        <ecNumber evidence="4">2.3.2.27</ecNumber>
    </recommendedName>
</protein>
<evidence type="ECO:0000256" key="9">
    <source>
        <dbReference type="ARBA" id="ARBA00022786"/>
    </source>
</evidence>